<dbReference type="InterPro" id="IPR012943">
    <property type="entry name" value="Cnn_1N"/>
</dbReference>
<dbReference type="OrthoDB" id="10255522at2759"/>
<feature type="coiled-coil region" evidence="3">
    <location>
        <begin position="627"/>
        <end position="686"/>
    </location>
</feature>
<reference evidence="6 7" key="1">
    <citation type="journal article" date="2012" name="G3 (Bethesda)">
        <title>Pichia sorbitophila, an interspecies yeast hybrid reveals early steps of genome resolution following polyploidization.</title>
        <authorList>
            <person name="Leh Louis V."/>
            <person name="Despons L."/>
            <person name="Friedrich A."/>
            <person name="Martin T."/>
            <person name="Durrens P."/>
            <person name="Casaregola S."/>
            <person name="Neuveglise C."/>
            <person name="Fairhead C."/>
            <person name="Marck C."/>
            <person name="Cruz J.A."/>
            <person name="Straub M.L."/>
            <person name="Kugler V."/>
            <person name="Sacerdot C."/>
            <person name="Uzunov Z."/>
            <person name="Thierry A."/>
            <person name="Weiss S."/>
            <person name="Bleykasten C."/>
            <person name="De Montigny J."/>
            <person name="Jacques N."/>
            <person name="Jung P."/>
            <person name="Lemaire M."/>
            <person name="Mallet S."/>
            <person name="Morel G."/>
            <person name="Richard G.F."/>
            <person name="Sarkar A."/>
            <person name="Savel G."/>
            <person name="Schacherer J."/>
            <person name="Seret M.L."/>
            <person name="Talla E."/>
            <person name="Samson G."/>
            <person name="Jubin C."/>
            <person name="Poulain J."/>
            <person name="Vacherie B."/>
            <person name="Barbe V."/>
            <person name="Pelletier E."/>
            <person name="Sherman D.J."/>
            <person name="Westhof E."/>
            <person name="Weissenbach J."/>
            <person name="Baret P.V."/>
            <person name="Wincker P."/>
            <person name="Gaillardin C."/>
            <person name="Dujon B."/>
            <person name="Souciet J.L."/>
        </authorList>
    </citation>
    <scope>NUCLEOTIDE SEQUENCE [LARGE SCALE GENOMIC DNA]</scope>
    <source>
        <strain evidence="7">ATCC MYA-4447 / BCRC 22081 / CBS 7064 / NBRC 10061 / NRRL Y-12695</strain>
    </source>
</reference>
<keyword evidence="3" id="KW-0175">Coiled coil</keyword>
<feature type="region of interest" description="Disordered" evidence="4">
    <location>
        <begin position="26"/>
        <end position="51"/>
    </location>
</feature>
<sequence length="994" mass="116199">MSIFTNKNLIGTPNLMKNSRYQNSLEFTPIGKRQTNNGTSNRSGREGDKPYYRGLRDDVGESFMESSFDNTVDQLDSTMDFNKMPTVSRNITNGTNKHMLGGKEIVGNGLSSIKELQGESQKLETENYNLKIKLATLTRFLDQTPEEQRELLSQNVELKQQILQLTREMQTLKDSVRDLNSSNNKENNVESDQIDNIKSNYKRIIQEKDVLLSKYDDKIRLLKDELILKNADQHASDEALDKIEKLQFENEKIRHEAETLRDEIRYLENQGMSRKNDLANFMEQDRAKDTRILAMQTEIEQWNTRYDNLKSDYNEAIKSLDKDNGQSKNELLALRSKLRDLEYKYADAKDNLERRDMSFAQLEEQYSKSRSELNSVKLLVDSLKVSLEDREREKLELRNQLISVRENQSAAINSEEAEFVKQIDELRKREATLLQKNQSLRDDVAEMQDRLYQINVNSSGSDQRLKNSEKQRRELEDKLLYYEKEYELVEHALNNAESENKKMVSDKSRLENKIRLLEDDNRMLSSQLRDSQQIPAHSALNELENFNRKKLEAEKSSLIDEVYSLKAELQKATRELEIERSSHIDHSKGASYQTLISERDQLSFMLEDSSTKLKKMEAKCAHLKSIIDEKDLNIEEFESRIRMMEKEKAYKYQNEDSEKLQLLKDKANNESKLKLLQLENENIQRELETQANFYKSKIDALLLSKEQECYRNGHSKDRNEVDPVISLLEKQLEDSQKTKEELNKKLNDTISSNSELKWKVEKLQKDNDQYCDLMNAMEKKEKYVKIENGQLELKVKDLVSDLNRVTRHCKKLAEKVAELKLKGNTEISGSKNQGYDLSSKYDNLQTDNAWLQRKISDLNDKLQSTSISPSQSNQSLKISLLSDELQYYRAKLYDINMKANDFQIMYQFIMNAVKNSNAFLQNDILKLTHYGVYPDYAEMKLRKLDKGKSLSFKTLATFVLSAVRLKRRTEKSEKRKIKLFELRNEIEKARLSLI</sequence>
<evidence type="ECO:0000313" key="6">
    <source>
        <dbReference type="EMBL" id="CCE79570.1"/>
    </source>
</evidence>
<dbReference type="STRING" id="559304.G8YNQ2"/>
<evidence type="ECO:0000256" key="2">
    <source>
        <dbReference type="ARBA" id="ARBA00022490"/>
    </source>
</evidence>
<dbReference type="AlphaFoldDB" id="G8YNQ2"/>
<organism evidence="6 7">
    <name type="scientific">Pichia sorbitophila (strain ATCC MYA-4447 / BCRC 22081 / CBS 7064 / NBRC 10061 / NRRL Y-12695)</name>
    <name type="common">Hybrid yeast</name>
    <dbReference type="NCBI Taxonomy" id="559304"/>
    <lineage>
        <taxon>Eukaryota</taxon>
        <taxon>Fungi</taxon>
        <taxon>Dikarya</taxon>
        <taxon>Ascomycota</taxon>
        <taxon>Saccharomycotina</taxon>
        <taxon>Pichiomycetes</taxon>
        <taxon>Debaryomycetaceae</taxon>
        <taxon>Millerozyma</taxon>
    </lineage>
</organism>
<keyword evidence="2" id="KW-0963">Cytoplasm</keyword>
<feature type="coiled-coil region" evidence="3">
    <location>
        <begin position="236"/>
        <end position="575"/>
    </location>
</feature>
<feature type="compositionally biased region" description="Polar residues" evidence="4">
    <location>
        <begin position="33"/>
        <end position="42"/>
    </location>
</feature>
<evidence type="ECO:0000256" key="3">
    <source>
        <dbReference type="SAM" id="Coils"/>
    </source>
</evidence>
<dbReference type="GO" id="GO:0005737">
    <property type="term" value="C:cytoplasm"/>
    <property type="evidence" value="ECO:0007669"/>
    <property type="project" value="UniProtKB-SubCell"/>
</dbReference>
<accession>G8YNQ2</accession>
<dbReference type="EMBL" id="FO082055">
    <property type="protein sequence ID" value="CCE79570.1"/>
    <property type="molecule type" value="Genomic_DNA"/>
</dbReference>
<evidence type="ECO:0000259" key="5">
    <source>
        <dbReference type="Pfam" id="PF07989"/>
    </source>
</evidence>
<evidence type="ECO:0000256" key="4">
    <source>
        <dbReference type="SAM" id="MobiDB-lite"/>
    </source>
</evidence>
<dbReference type="OMA" id="EKCALEX"/>
<gene>
    <name evidence="6" type="primary">Piso0_001646</name>
    <name evidence="6" type="ORF">GNLVRS01_PISO0E09596g</name>
</gene>
<feature type="domain" description="Centrosomin N-terminal motif 1" evidence="5">
    <location>
        <begin position="112"/>
        <end position="181"/>
    </location>
</feature>
<feature type="coiled-coil region" evidence="3">
    <location>
        <begin position="725"/>
        <end position="861"/>
    </location>
</feature>
<evidence type="ECO:0000313" key="7">
    <source>
        <dbReference type="Proteomes" id="UP000005222"/>
    </source>
</evidence>
<dbReference type="HOGENOM" id="CLU_291361_0_0_1"/>
<dbReference type="eggNOG" id="ENOG502QUTQ">
    <property type="taxonomic scope" value="Eukaryota"/>
</dbReference>
<protein>
    <submittedName>
        <fullName evidence="6">Piso0_001646 protein</fullName>
    </submittedName>
</protein>
<dbReference type="Proteomes" id="UP000005222">
    <property type="component" value="Chromosome E"/>
</dbReference>
<evidence type="ECO:0000256" key="1">
    <source>
        <dbReference type="ARBA" id="ARBA00004496"/>
    </source>
</evidence>
<dbReference type="Pfam" id="PF07989">
    <property type="entry name" value="Cnn_1N"/>
    <property type="match status" value="1"/>
</dbReference>
<dbReference type="InParanoid" id="G8YNQ2"/>
<comment type="subcellular location">
    <subcellularLocation>
        <location evidence="1">Cytoplasm</location>
    </subcellularLocation>
</comment>
<keyword evidence="7" id="KW-1185">Reference proteome</keyword>
<dbReference type="GO" id="GO:0005815">
    <property type="term" value="C:microtubule organizing center"/>
    <property type="evidence" value="ECO:0007669"/>
    <property type="project" value="InterPro"/>
</dbReference>
<feature type="coiled-coil region" evidence="3">
    <location>
        <begin position="113"/>
        <end position="182"/>
    </location>
</feature>
<name>G8YNQ2_PICSO</name>
<proteinExistence type="predicted"/>